<feature type="domain" description="Amidohydrolase 3" evidence="1">
    <location>
        <begin position="50"/>
        <end position="522"/>
    </location>
</feature>
<dbReference type="SUPFAM" id="SSF51338">
    <property type="entry name" value="Composite domain of metallo-dependent hydrolases"/>
    <property type="match status" value="1"/>
</dbReference>
<dbReference type="AlphaFoldDB" id="A0A1R4GI73"/>
<dbReference type="InterPro" id="IPR032466">
    <property type="entry name" value="Metal_Hydrolase"/>
</dbReference>
<evidence type="ECO:0000313" key="3">
    <source>
        <dbReference type="Proteomes" id="UP000195787"/>
    </source>
</evidence>
<dbReference type="PANTHER" id="PTHR22642:SF2">
    <property type="entry name" value="PROTEIN LONG AFTER FAR-RED 3"/>
    <property type="match status" value="1"/>
</dbReference>
<dbReference type="RefSeq" id="WP_086992807.1">
    <property type="nucleotide sequence ID" value="NZ_FUHU01000045.1"/>
</dbReference>
<dbReference type="InterPro" id="IPR033932">
    <property type="entry name" value="YtcJ-like"/>
</dbReference>
<dbReference type="InterPro" id="IPR013108">
    <property type="entry name" value="Amidohydro_3"/>
</dbReference>
<dbReference type="GeneID" id="303173954"/>
<dbReference type="GO" id="GO:0016810">
    <property type="term" value="F:hydrolase activity, acting on carbon-nitrogen (but not peptide) bonds"/>
    <property type="evidence" value="ECO:0007669"/>
    <property type="project" value="InterPro"/>
</dbReference>
<dbReference type="OrthoDB" id="3238066at2"/>
<dbReference type="InterPro" id="IPR011059">
    <property type="entry name" value="Metal-dep_hydrolase_composite"/>
</dbReference>
<protein>
    <submittedName>
        <fullName evidence="2">Exoenzymes regulatory protein AepA</fullName>
    </submittedName>
</protein>
<sequence length="527" mass="56075">MTTALYLHPRIRTLADDRHIDGAIAVRDGRIAHVGTIQEARDALGRSADEIELPGAAVIPAFHDAHIHCGNLAREMVAPDLRDALSHDDVVSRLRSYVIPAGAEWVVGGRWDRNAWSDRTAPHRSTLDAIFGDAPVSMPSIDGHANWVNSAALRIAGIDSSTPDPAGGRIERDEHGEPTGLLLESAASQVRVIAEASLDKQLPALMLSVQRELLTAGISHVTDLDGEDVRAALLAMHSRGELTVRVHKGVQAKFLDIAIEEGRRTGEGDARFTNGPAKFFADGALGPKSALMHAAYEGTDDTGIAVTEADALLDGVRRANERGIAAAVHAIGDLANSTVLDVFARVAETAHAHGLRNRIEHAQHLRPSDLARFARLGVIPSQQPVHATTDFPLSVQLLGDRATMHYPWRSLLGSGATLAFGSDAPVEPINPFYGVHAAVTRKTRDGEPDGGREPQERLSVLDALRGFTSGPAYAAGLEDSTGGVEVGKHADFIAVDQDPFTMSGDDLWKAKTLTTVVAGAIAHTTAS</sequence>
<dbReference type="Pfam" id="PF07969">
    <property type="entry name" value="Amidohydro_3"/>
    <property type="match status" value="1"/>
</dbReference>
<proteinExistence type="predicted"/>
<dbReference type="Gene3D" id="2.30.40.10">
    <property type="entry name" value="Urease, subunit C, domain 1"/>
    <property type="match status" value="1"/>
</dbReference>
<dbReference type="PANTHER" id="PTHR22642">
    <property type="entry name" value="IMIDAZOLONEPROPIONASE"/>
    <property type="match status" value="1"/>
</dbReference>
<name>A0A1R4GI73_9MICO</name>
<organism evidence="2 3">
    <name type="scientific">Agrococcus casei LMG 22410</name>
    <dbReference type="NCBI Taxonomy" id="1255656"/>
    <lineage>
        <taxon>Bacteria</taxon>
        <taxon>Bacillati</taxon>
        <taxon>Actinomycetota</taxon>
        <taxon>Actinomycetes</taxon>
        <taxon>Micrococcales</taxon>
        <taxon>Microbacteriaceae</taxon>
        <taxon>Agrococcus</taxon>
    </lineage>
</organism>
<evidence type="ECO:0000259" key="1">
    <source>
        <dbReference type="Pfam" id="PF07969"/>
    </source>
</evidence>
<dbReference type="Gene3D" id="3.10.310.70">
    <property type="match status" value="1"/>
</dbReference>
<dbReference type="CDD" id="cd01300">
    <property type="entry name" value="YtcJ_like"/>
    <property type="match status" value="1"/>
</dbReference>
<evidence type="ECO:0000313" key="2">
    <source>
        <dbReference type="EMBL" id="SJM67785.1"/>
    </source>
</evidence>
<dbReference type="SUPFAM" id="SSF51556">
    <property type="entry name" value="Metallo-dependent hydrolases"/>
    <property type="match status" value="1"/>
</dbReference>
<dbReference type="Gene3D" id="3.20.20.140">
    <property type="entry name" value="Metal-dependent hydrolases"/>
    <property type="match status" value="1"/>
</dbReference>
<gene>
    <name evidence="2" type="ORF">CZ674_12130</name>
</gene>
<dbReference type="Proteomes" id="UP000195787">
    <property type="component" value="Unassembled WGS sequence"/>
</dbReference>
<accession>A0A1R4GI73</accession>
<keyword evidence="3" id="KW-1185">Reference proteome</keyword>
<reference evidence="2 3" key="1">
    <citation type="submission" date="2017-02" db="EMBL/GenBank/DDBJ databases">
        <authorList>
            <person name="Peterson S.W."/>
        </authorList>
    </citation>
    <scope>NUCLEOTIDE SEQUENCE [LARGE SCALE GENOMIC DNA]</scope>
    <source>
        <strain evidence="2 3">LMG 22410</strain>
    </source>
</reference>
<dbReference type="EMBL" id="FUHU01000045">
    <property type="protein sequence ID" value="SJM67785.1"/>
    <property type="molecule type" value="Genomic_DNA"/>
</dbReference>